<protein>
    <submittedName>
        <fullName evidence="2">Uncharacterized protein</fullName>
    </submittedName>
</protein>
<comment type="caution">
    <text evidence="2">The sequence shown here is derived from an EMBL/GenBank/DDBJ whole genome shotgun (WGS) entry which is preliminary data.</text>
</comment>
<proteinExistence type="predicted"/>
<feature type="transmembrane region" description="Helical" evidence="1">
    <location>
        <begin position="369"/>
        <end position="392"/>
    </location>
</feature>
<feature type="transmembrane region" description="Helical" evidence="1">
    <location>
        <begin position="683"/>
        <end position="705"/>
    </location>
</feature>
<feature type="transmembrane region" description="Helical" evidence="1">
    <location>
        <begin position="571"/>
        <end position="591"/>
    </location>
</feature>
<dbReference type="EMBL" id="BJYZ01000057">
    <property type="protein sequence ID" value="GEO42982.1"/>
    <property type="molecule type" value="Genomic_DNA"/>
</dbReference>
<feature type="transmembrane region" description="Helical" evidence="1">
    <location>
        <begin position="751"/>
        <end position="774"/>
    </location>
</feature>
<feature type="transmembrane region" description="Helical" evidence="1">
    <location>
        <begin position="18"/>
        <end position="37"/>
    </location>
</feature>
<reference evidence="2 3" key="1">
    <citation type="submission" date="2019-07" db="EMBL/GenBank/DDBJ databases">
        <title>Whole genome shotgun sequence of Skermanella aerolata NBRC 106429.</title>
        <authorList>
            <person name="Hosoyama A."/>
            <person name="Uohara A."/>
            <person name="Ohji S."/>
            <person name="Ichikawa N."/>
        </authorList>
    </citation>
    <scope>NUCLEOTIDE SEQUENCE [LARGE SCALE GENOMIC DNA]</scope>
    <source>
        <strain evidence="2 3">NBRC 106429</strain>
    </source>
</reference>
<keyword evidence="1" id="KW-0812">Transmembrane</keyword>
<keyword evidence="1" id="KW-1133">Transmembrane helix</keyword>
<gene>
    <name evidence="2" type="ORF">SAE02_71300</name>
</gene>
<feature type="transmembrane region" description="Helical" evidence="1">
    <location>
        <begin position="98"/>
        <end position="126"/>
    </location>
</feature>
<accession>A0A512E2L8</accession>
<feature type="transmembrane region" description="Helical" evidence="1">
    <location>
        <begin position="488"/>
        <end position="508"/>
    </location>
</feature>
<evidence type="ECO:0000313" key="2">
    <source>
        <dbReference type="EMBL" id="GEO42982.1"/>
    </source>
</evidence>
<sequence length="1401" mass="149986">MFGVLIYALGARSPESQVFWTTLVIGTTTVWFAYAYFAKIVNPLFAFIFCTLLCTDYLLFAQWHVVTYRVWYGFLVFGIFLCLHEAEGPRAMFARVGLAVMFWLLFYFELVFAGFISIAAGIYTLSLYRQQLATAVRIGVLTAIAGVSALLVLFVQLTLVFGLDVVLQDFYITFVARNVGMSDEGKKSIIDFFARNNIAFWQNFMDAGIYRDWGYLIKSLTQINVQAYTPILFMVLFIWFAGWAVASMADLRVGFSGVSPAVRRMVDFRRRHSSGLLVVGVLLGIGAGITAGILGLPGGVAGLAVLSMALFALVRIWRNSGELAGQLAVADAPGNRQVRLGGGIGATILAACLYVLMGRIVAMAAEGGLSLTAAALGLVLLLATIALGAAVAAKPGLAAAAARWLSALAQPGSAAMVALIPVALSIQPVVAATSGVTGAEAVLRGMLTIVPIGAAVLLGLGCSFGPAKLRLSDRGAAWLTRIGGPASLERGLTIGGLGLLLVTVPLLATGSGVPVLPSTAFGAAVFLLLNPAAVRRFIAMVILRADSPTAGGPAQRDIWLSRVPGEGRWQITSASVVLMAGSFTVLALLAVGGRPWGLPPTNPGVLRPEGFLNLIAVALACAAAIGLHLWTSALRSGTDAPTLWPAMRATALAGIVSALMWHYPALFVQDQLLMWTALLTTPGLVTLGRFLLLLTLAVCLFGAAAGPRTVFGNAGRGLGWVVVFLVAGSVAYGIIFYLSPGYVLTGYQWRHAPFSVFFTTALPAVGLYLLIAAVQRAYAGWRHNRRTAARCGSGIDGCFVWLRNVGSPGAVWVGGSACVLMVVGYWTAQQAFYVRLLPPDHVSFLKVVEREEFKGATFAVNNYAATIAWHTGTWGYYDPVVESGSIQGSPDDPRPLLDGTSYMWFADGRTNPAKYAQPDYYACLIPQSISTALARYQGIMTVGQECSNRPIFRKTTDAQSPLQHRIVALDNKQSDYWGIVKLAHSAGKALLPLSGVPANRTVVAQADRVSGGYRLDYAFNLDKRNGAGAPRVEVIVGPLDVNCAFDPISAAPVPFKDQGGYFIVPAEFEGNVAVRVRPRFSGQLGRPAISNTVRITSRPLPSRDCEPLGTIAAPISSSIPGALPGRVVVARTEIGPEGNRIDYAYRADRRSDGAELPPHIELLGAPFDINCAFDASGKVPLPVQDRNGHFILPAEFEGNVAVRVTPRFSNRFASPILSNTVRVTQQRLPSRHCEPIGDAPWPIAMGETILFRAGENADRYLRDGWSDTASDWGRWTVAPEAKLVIPLTPKQGGDLILTMTSTALVIPTRPYFKAEVLVNGEAVGMIELDIRQPVRTVEIKVPASILNRHHQLELAFRTADTRPPRQLAFGRDERPLGLGLLALRVDDVSAGGRLPARSASN</sequence>
<evidence type="ECO:0000313" key="3">
    <source>
        <dbReference type="Proteomes" id="UP000321523"/>
    </source>
</evidence>
<feature type="transmembrane region" description="Helical" evidence="1">
    <location>
        <begin position="300"/>
        <end position="317"/>
    </location>
</feature>
<organism evidence="2 3">
    <name type="scientific">Skermanella aerolata</name>
    <dbReference type="NCBI Taxonomy" id="393310"/>
    <lineage>
        <taxon>Bacteria</taxon>
        <taxon>Pseudomonadati</taxon>
        <taxon>Pseudomonadota</taxon>
        <taxon>Alphaproteobacteria</taxon>
        <taxon>Rhodospirillales</taxon>
        <taxon>Azospirillaceae</taxon>
        <taxon>Skermanella</taxon>
    </lineage>
</organism>
<feature type="transmembrane region" description="Helical" evidence="1">
    <location>
        <begin position="611"/>
        <end position="630"/>
    </location>
</feature>
<feature type="transmembrane region" description="Helical" evidence="1">
    <location>
        <begin position="514"/>
        <end position="534"/>
    </location>
</feature>
<dbReference type="Proteomes" id="UP000321523">
    <property type="component" value="Unassembled WGS sequence"/>
</dbReference>
<feature type="transmembrane region" description="Helical" evidence="1">
    <location>
        <begin position="138"/>
        <end position="161"/>
    </location>
</feature>
<feature type="transmembrane region" description="Helical" evidence="1">
    <location>
        <begin position="717"/>
        <end position="739"/>
    </location>
</feature>
<feature type="transmembrane region" description="Helical" evidence="1">
    <location>
        <begin position="43"/>
        <end position="61"/>
    </location>
</feature>
<keyword evidence="3" id="KW-1185">Reference proteome</keyword>
<feature type="transmembrane region" description="Helical" evidence="1">
    <location>
        <begin position="809"/>
        <end position="828"/>
    </location>
</feature>
<keyword evidence="1" id="KW-0472">Membrane</keyword>
<feature type="transmembrane region" description="Helical" evidence="1">
    <location>
        <begin position="446"/>
        <end position="467"/>
    </location>
</feature>
<feature type="transmembrane region" description="Helical" evidence="1">
    <location>
        <begin position="274"/>
        <end position="294"/>
    </location>
</feature>
<feature type="transmembrane region" description="Helical" evidence="1">
    <location>
        <begin position="404"/>
        <end position="426"/>
    </location>
</feature>
<feature type="transmembrane region" description="Helical" evidence="1">
    <location>
        <begin position="231"/>
        <end position="253"/>
    </location>
</feature>
<name>A0A512E2L8_9PROT</name>
<feature type="transmembrane region" description="Helical" evidence="1">
    <location>
        <begin position="338"/>
        <end position="357"/>
    </location>
</feature>
<evidence type="ECO:0000256" key="1">
    <source>
        <dbReference type="SAM" id="Phobius"/>
    </source>
</evidence>
<feature type="transmembrane region" description="Helical" evidence="1">
    <location>
        <begin position="642"/>
        <end position="663"/>
    </location>
</feature>